<accession>A0A6B0ULV0</accession>
<protein>
    <submittedName>
        <fullName evidence="1">Putative secreted protein</fullName>
    </submittedName>
</protein>
<organism evidence="1">
    <name type="scientific">Ixodes ricinus</name>
    <name type="common">Common tick</name>
    <name type="synonym">Acarus ricinus</name>
    <dbReference type="NCBI Taxonomy" id="34613"/>
    <lineage>
        <taxon>Eukaryota</taxon>
        <taxon>Metazoa</taxon>
        <taxon>Ecdysozoa</taxon>
        <taxon>Arthropoda</taxon>
        <taxon>Chelicerata</taxon>
        <taxon>Arachnida</taxon>
        <taxon>Acari</taxon>
        <taxon>Parasitiformes</taxon>
        <taxon>Ixodida</taxon>
        <taxon>Ixodoidea</taxon>
        <taxon>Ixodidae</taxon>
        <taxon>Ixodinae</taxon>
        <taxon>Ixodes</taxon>
    </lineage>
</organism>
<sequence>MARIGGLLYFVSLCLRGGPGLEARDQRFFRFSPARALEQSLNARSFRARASSFAFARTWGETKDKTTQINGLLGQPVLVVRGARCGGAVEARSRRALVICARGRGRQGILRSIHGLH</sequence>
<evidence type="ECO:0000313" key="1">
    <source>
        <dbReference type="EMBL" id="MXU90757.1"/>
    </source>
</evidence>
<dbReference type="AlphaFoldDB" id="A0A6B0ULV0"/>
<dbReference type="EMBL" id="GIFC01008674">
    <property type="protein sequence ID" value="MXU90757.1"/>
    <property type="molecule type" value="Transcribed_RNA"/>
</dbReference>
<proteinExistence type="predicted"/>
<reference evidence="1" key="1">
    <citation type="submission" date="2019-12" db="EMBL/GenBank/DDBJ databases">
        <title>An insight into the sialome of adult female Ixodes ricinus ticks feeding for 6 days.</title>
        <authorList>
            <person name="Perner J."/>
            <person name="Ribeiro J.M.C."/>
        </authorList>
    </citation>
    <scope>NUCLEOTIDE SEQUENCE</scope>
    <source>
        <strain evidence="1">Semi-engorged</strain>
        <tissue evidence="1">Salivary glands</tissue>
    </source>
</reference>
<name>A0A6B0ULV0_IXORI</name>